<sequence>MEYIKLLGIVIVILGFALKLNSILIIISACVVTAFVSGMDMMTFLETLGNSFVSNRSMCTFIIVMLVTGTLERSGLKQAASALMGKMKNASAGIVLGVYGVLRMLFAAFNVEFGGVAGFVRPIVLPMAHAAAEKENKKISEKHMEELKGMSAGMENIAMFFGQVLFVGGSGMLLVQGTYKDLGYDVALADLAKTQIPVAIMALIVSITYYMIKNKKIEKQEHRKDEVS</sequence>
<evidence type="ECO:0000313" key="3">
    <source>
        <dbReference type="Proteomes" id="UP000515856"/>
    </source>
</evidence>
<dbReference type="KEGG" id="ehn:H9Q80_17980"/>
<organism evidence="2 3">
    <name type="scientific">[Eubacterium] hominis</name>
    <dbReference type="NCBI Taxonomy" id="2764325"/>
    <lineage>
        <taxon>Bacteria</taxon>
        <taxon>Bacillati</taxon>
        <taxon>Bacillota</taxon>
        <taxon>Erysipelotrichia</taxon>
        <taxon>Erysipelotrichales</taxon>
        <taxon>Erysipelotrichaceae</taxon>
        <taxon>Amedibacillus</taxon>
    </lineage>
</organism>
<dbReference type="RefSeq" id="WP_117455061.1">
    <property type="nucleotide sequence ID" value="NZ_CP060636.1"/>
</dbReference>
<keyword evidence="3" id="KW-1185">Reference proteome</keyword>
<dbReference type="EMBL" id="CP060636">
    <property type="protein sequence ID" value="QNM12107.1"/>
    <property type="molecule type" value="Genomic_DNA"/>
</dbReference>
<feature type="transmembrane region" description="Helical" evidence="1">
    <location>
        <begin position="90"/>
        <end position="109"/>
    </location>
</feature>
<dbReference type="AlphaFoldDB" id="A0A7G9GMS5"/>
<evidence type="ECO:0000313" key="2">
    <source>
        <dbReference type="EMBL" id="QNM12107.1"/>
    </source>
</evidence>
<feature type="transmembrane region" description="Helical" evidence="1">
    <location>
        <begin position="7"/>
        <end position="36"/>
    </location>
</feature>
<accession>A0A7G9GMS5</accession>
<name>A0A7G9GMS5_9FIRM</name>
<feature type="transmembrane region" description="Helical" evidence="1">
    <location>
        <begin position="153"/>
        <end position="175"/>
    </location>
</feature>
<proteinExistence type="predicted"/>
<protein>
    <submittedName>
        <fullName evidence="2">DUF969 domain-containing protein</fullName>
    </submittedName>
</protein>
<keyword evidence="1" id="KW-0812">Transmembrane</keyword>
<gene>
    <name evidence="2" type="ORF">H9Q80_17980</name>
</gene>
<feature type="transmembrane region" description="Helical" evidence="1">
    <location>
        <begin position="48"/>
        <end position="69"/>
    </location>
</feature>
<feature type="transmembrane region" description="Helical" evidence="1">
    <location>
        <begin position="195"/>
        <end position="212"/>
    </location>
</feature>
<keyword evidence="1" id="KW-1133">Transmembrane helix</keyword>
<dbReference type="Proteomes" id="UP000515856">
    <property type="component" value="Chromosome"/>
</dbReference>
<dbReference type="Pfam" id="PF06149">
    <property type="entry name" value="DUF969"/>
    <property type="match status" value="1"/>
</dbReference>
<dbReference type="InterPro" id="IPR010374">
    <property type="entry name" value="DUF969"/>
</dbReference>
<evidence type="ECO:0000256" key="1">
    <source>
        <dbReference type="SAM" id="Phobius"/>
    </source>
</evidence>
<keyword evidence="1" id="KW-0472">Membrane</keyword>
<reference evidence="2 3" key="1">
    <citation type="submission" date="2020-08" db="EMBL/GenBank/DDBJ databases">
        <authorList>
            <person name="Liu C."/>
            <person name="Sun Q."/>
        </authorList>
    </citation>
    <scope>NUCLEOTIDE SEQUENCE [LARGE SCALE GENOMIC DNA]</scope>
    <source>
        <strain evidence="2 3">NSJ-61</strain>
    </source>
</reference>
<dbReference type="PROSITE" id="PS51257">
    <property type="entry name" value="PROKAR_LIPOPROTEIN"/>
    <property type="match status" value="1"/>
</dbReference>